<dbReference type="AlphaFoldDB" id="A0A1X2HNG9"/>
<comment type="subcellular location">
    <subcellularLocation>
        <location evidence="1">Membrane</location>
        <topology evidence="1">Multi-pass membrane protein</topology>
    </subcellularLocation>
</comment>
<dbReference type="InParanoid" id="A0A1X2HNG9"/>
<reference evidence="9 10" key="1">
    <citation type="submission" date="2016-07" db="EMBL/GenBank/DDBJ databases">
        <title>Pervasive Adenine N6-methylation of Active Genes in Fungi.</title>
        <authorList>
            <consortium name="DOE Joint Genome Institute"/>
            <person name="Mondo S.J."/>
            <person name="Dannebaum R.O."/>
            <person name="Kuo R.C."/>
            <person name="Labutti K."/>
            <person name="Haridas S."/>
            <person name="Kuo A."/>
            <person name="Salamov A."/>
            <person name="Ahrendt S.R."/>
            <person name="Lipzen A."/>
            <person name="Sullivan W."/>
            <person name="Andreopoulos W.B."/>
            <person name="Clum A."/>
            <person name="Lindquist E."/>
            <person name="Daum C."/>
            <person name="Ramamoorthy G.K."/>
            <person name="Gryganskyi A."/>
            <person name="Culley D."/>
            <person name="Magnuson J.K."/>
            <person name="James T.Y."/>
            <person name="O'Malley M.A."/>
            <person name="Stajich J.E."/>
            <person name="Spatafora J.W."/>
            <person name="Visel A."/>
            <person name="Grigoriev I.V."/>
        </authorList>
    </citation>
    <scope>NUCLEOTIDE SEQUENCE [LARGE SCALE GENOMIC DNA]</scope>
    <source>
        <strain evidence="9 10">NRRL 2496</strain>
    </source>
</reference>
<accession>A0A1X2HNG9</accession>
<dbReference type="GO" id="GO:0007166">
    <property type="term" value="P:cell surface receptor signaling pathway"/>
    <property type="evidence" value="ECO:0007669"/>
    <property type="project" value="InterPro"/>
</dbReference>
<evidence type="ECO:0000256" key="1">
    <source>
        <dbReference type="ARBA" id="ARBA00004141"/>
    </source>
</evidence>
<feature type="transmembrane region" description="Helical" evidence="7">
    <location>
        <begin position="273"/>
        <end position="294"/>
    </location>
</feature>
<name>A0A1X2HNG9_SYNRA</name>
<feature type="transmembrane region" description="Helical" evidence="7">
    <location>
        <begin position="82"/>
        <end position="102"/>
    </location>
</feature>
<keyword evidence="3 7" id="KW-0812">Transmembrane</keyword>
<feature type="domain" description="G-protein coupled receptors family 2 profile 2" evidence="8">
    <location>
        <begin position="48"/>
        <end position="365"/>
    </location>
</feature>
<gene>
    <name evidence="9" type="ORF">BCR43DRAFT_453162</name>
</gene>
<feature type="transmembrane region" description="Helical" evidence="7">
    <location>
        <begin position="166"/>
        <end position="189"/>
    </location>
</feature>
<proteinExistence type="inferred from homology"/>
<feature type="transmembrane region" description="Helical" evidence="7">
    <location>
        <begin position="54"/>
        <end position="73"/>
    </location>
</feature>
<feature type="transmembrane region" description="Helical" evidence="7">
    <location>
        <begin position="209"/>
        <end position="231"/>
    </location>
</feature>
<evidence type="ECO:0000313" key="10">
    <source>
        <dbReference type="Proteomes" id="UP000242180"/>
    </source>
</evidence>
<dbReference type="Pfam" id="PF01534">
    <property type="entry name" value="Frizzled"/>
    <property type="match status" value="1"/>
</dbReference>
<dbReference type="InterPro" id="IPR053247">
    <property type="entry name" value="GPCR_GPR1/git3-like"/>
</dbReference>
<comment type="caution">
    <text evidence="9">The sequence shown here is derived from an EMBL/GenBank/DDBJ whole genome shotgun (WGS) entry which is preliminary data.</text>
</comment>
<keyword evidence="5 7" id="KW-0472">Membrane</keyword>
<dbReference type="PROSITE" id="PS50261">
    <property type="entry name" value="G_PROTEIN_RECEP_F2_4"/>
    <property type="match status" value="1"/>
</dbReference>
<organism evidence="9 10">
    <name type="scientific">Syncephalastrum racemosum</name>
    <name type="common">Filamentous fungus</name>
    <dbReference type="NCBI Taxonomy" id="13706"/>
    <lineage>
        <taxon>Eukaryota</taxon>
        <taxon>Fungi</taxon>
        <taxon>Fungi incertae sedis</taxon>
        <taxon>Mucoromycota</taxon>
        <taxon>Mucoromycotina</taxon>
        <taxon>Mucoromycetes</taxon>
        <taxon>Mucorales</taxon>
        <taxon>Syncephalastraceae</taxon>
        <taxon>Syncephalastrum</taxon>
    </lineage>
</organism>
<evidence type="ECO:0000259" key="8">
    <source>
        <dbReference type="PROSITE" id="PS50261"/>
    </source>
</evidence>
<dbReference type="Gene3D" id="1.20.1070.10">
    <property type="entry name" value="Rhodopsin 7-helix transmembrane proteins"/>
    <property type="match status" value="1"/>
</dbReference>
<dbReference type="GO" id="GO:0004888">
    <property type="term" value="F:transmembrane signaling receptor activity"/>
    <property type="evidence" value="ECO:0007669"/>
    <property type="project" value="InterPro"/>
</dbReference>
<dbReference type="GO" id="GO:0016020">
    <property type="term" value="C:membrane"/>
    <property type="evidence" value="ECO:0007669"/>
    <property type="project" value="UniProtKB-SubCell"/>
</dbReference>
<keyword evidence="4 7" id="KW-1133">Transmembrane helix</keyword>
<dbReference type="EMBL" id="MCGN01000002">
    <property type="protein sequence ID" value="ORZ00934.1"/>
    <property type="molecule type" value="Genomic_DNA"/>
</dbReference>
<feature type="transmembrane region" description="Helical" evidence="7">
    <location>
        <begin position="131"/>
        <end position="154"/>
    </location>
</feature>
<evidence type="ECO:0000256" key="2">
    <source>
        <dbReference type="ARBA" id="ARBA00008077"/>
    </source>
</evidence>
<evidence type="ECO:0000256" key="5">
    <source>
        <dbReference type="ARBA" id="ARBA00023136"/>
    </source>
</evidence>
<comment type="similarity">
    <text evidence="2">Belongs to the G-protein coupled receptor Fz/Smo family.</text>
</comment>
<dbReference type="PANTHER" id="PTHR42058">
    <property type="entry name" value="G_PROTEIN_RECEP_F2_4 DOMAIN-CONTAINING PROTEIN"/>
    <property type="match status" value="1"/>
</dbReference>
<evidence type="ECO:0000256" key="6">
    <source>
        <dbReference type="ARBA" id="ARBA00023170"/>
    </source>
</evidence>
<evidence type="ECO:0000313" key="9">
    <source>
        <dbReference type="EMBL" id="ORZ00934.1"/>
    </source>
</evidence>
<dbReference type="Proteomes" id="UP000242180">
    <property type="component" value="Unassembled WGS sequence"/>
</dbReference>
<dbReference type="STRING" id="13706.A0A1X2HNG9"/>
<evidence type="ECO:0000256" key="4">
    <source>
        <dbReference type="ARBA" id="ARBA00022989"/>
    </source>
</evidence>
<sequence length="397" mass="44454">MSECPSPFVIDPLAAHNSTLDTRFCRLGCCIPCPSQNFFYPEGYLEKGFFATDIVRSVSAACVLIIVVSYLVLPDKRRHPTVLVLFLGISVFLFSMVAFFSVGNTKALQCASDGIRAADQDNNKLCAAQGAILVFASFASVVWCSILILNLHLHTVWNSTFLVNKYILMNIIGWGVPSAMMGVALGLHAVKFEFANLCLVSIDYIFDIFFYPLAAFVCPAFLIHILTFFYIGKIAIREGVQSEMSQSLSRTSATDEATTRARRHKHVINAFKIQWRALLLSLILVVAVLFYWLFYFTQVRKMSSLVYDESKILDWIGCMLGANGVQNDCVYVLSKSLPPFPLMIVAETLVSTIGTAVFITFAKRSLLREWNDLIYDIRVSLGMRSHVEKNGEQFFAL</sequence>
<protein>
    <recommendedName>
        <fullName evidence="8">G-protein coupled receptors family 2 profile 2 domain-containing protein</fullName>
    </recommendedName>
</protein>
<dbReference type="OrthoDB" id="26203at2759"/>
<dbReference type="InterPro" id="IPR017981">
    <property type="entry name" value="GPCR_2-like_7TM"/>
</dbReference>
<evidence type="ECO:0000256" key="3">
    <source>
        <dbReference type="ARBA" id="ARBA00022692"/>
    </source>
</evidence>
<dbReference type="OMA" id="LGPKFMW"/>
<feature type="transmembrane region" description="Helical" evidence="7">
    <location>
        <begin position="340"/>
        <end position="361"/>
    </location>
</feature>
<keyword evidence="10" id="KW-1185">Reference proteome</keyword>
<evidence type="ECO:0000256" key="7">
    <source>
        <dbReference type="SAM" id="Phobius"/>
    </source>
</evidence>
<dbReference type="InterPro" id="IPR000539">
    <property type="entry name" value="Frizzled/Smoothened_7TM"/>
</dbReference>
<keyword evidence="6" id="KW-0675">Receptor</keyword>
<dbReference type="PANTHER" id="PTHR42058:SF1">
    <property type="entry name" value="G-PROTEIN COUPLED RECEPTORS FAMILY 2 PROFILE 2 DOMAIN-CONTAINING PROTEIN"/>
    <property type="match status" value="1"/>
</dbReference>